<proteinExistence type="predicted"/>
<dbReference type="AlphaFoldDB" id="A0A3N1NZ05"/>
<evidence type="ECO:0000313" key="6">
    <source>
        <dbReference type="Proteomes" id="UP000273643"/>
    </source>
</evidence>
<dbReference type="InterPro" id="IPR012656">
    <property type="entry name" value="CHP02421_QEGLA"/>
</dbReference>
<keyword evidence="6" id="KW-1185">Reference proteome</keyword>
<evidence type="ECO:0000256" key="4">
    <source>
        <dbReference type="ARBA" id="ARBA00023049"/>
    </source>
</evidence>
<dbReference type="PANTHER" id="PTHR31817">
    <property type="match status" value="1"/>
</dbReference>
<comment type="caution">
    <text evidence="5">The sequence shown here is derived from an EMBL/GenBank/DDBJ whole genome shotgun (WGS) entry which is preliminary data.</text>
</comment>
<dbReference type="EMBL" id="RJUK01000001">
    <property type="protein sequence ID" value="ROQ19640.1"/>
    <property type="molecule type" value="Genomic_DNA"/>
</dbReference>
<evidence type="ECO:0000256" key="2">
    <source>
        <dbReference type="ARBA" id="ARBA00022670"/>
    </source>
</evidence>
<keyword evidence="4" id="KW-0482">Metalloprotease</keyword>
<dbReference type="OrthoDB" id="9785840at2"/>
<accession>A0A3N1NZ05</accession>
<gene>
    <name evidence="5" type="ORF">EDC38_0225</name>
</gene>
<evidence type="ECO:0000256" key="3">
    <source>
        <dbReference type="ARBA" id="ARBA00022801"/>
    </source>
</evidence>
<dbReference type="GO" id="GO:0006508">
    <property type="term" value="P:proteolysis"/>
    <property type="evidence" value="ECO:0007669"/>
    <property type="project" value="UniProtKB-KW"/>
</dbReference>
<comment type="cofactor">
    <cofactor evidence="1">
        <name>Zn(2+)</name>
        <dbReference type="ChEBI" id="CHEBI:29105"/>
    </cofactor>
</comment>
<dbReference type="InterPro" id="IPR012548">
    <property type="entry name" value="MATCAP"/>
</dbReference>
<keyword evidence="2" id="KW-0645">Protease</keyword>
<dbReference type="SMART" id="SM01154">
    <property type="entry name" value="DUF1704"/>
    <property type="match status" value="1"/>
</dbReference>
<organism evidence="5 6">
    <name type="scientific">Marinimicrobium koreense</name>
    <dbReference type="NCBI Taxonomy" id="306545"/>
    <lineage>
        <taxon>Bacteria</taxon>
        <taxon>Pseudomonadati</taxon>
        <taxon>Pseudomonadota</taxon>
        <taxon>Gammaproteobacteria</taxon>
        <taxon>Cellvibrionales</taxon>
        <taxon>Cellvibrionaceae</taxon>
        <taxon>Marinimicrobium</taxon>
    </lineage>
</organism>
<keyword evidence="3" id="KW-0378">Hydrolase</keyword>
<dbReference type="GO" id="GO:0008237">
    <property type="term" value="F:metallopeptidase activity"/>
    <property type="evidence" value="ECO:0007669"/>
    <property type="project" value="UniProtKB-KW"/>
</dbReference>
<dbReference type="RefSeq" id="WP_123636962.1">
    <property type="nucleotide sequence ID" value="NZ_JBHYFO010000003.1"/>
</dbReference>
<evidence type="ECO:0000256" key="1">
    <source>
        <dbReference type="ARBA" id="ARBA00001947"/>
    </source>
</evidence>
<protein>
    <submittedName>
        <fullName evidence="5">Uncharacterized protein (TIGR02421 family)</fullName>
    </submittedName>
</protein>
<dbReference type="Pfam" id="PF08014">
    <property type="entry name" value="MATCAP"/>
    <property type="match status" value="1"/>
</dbReference>
<dbReference type="GO" id="GO:0080164">
    <property type="term" value="P:regulation of nitric oxide metabolic process"/>
    <property type="evidence" value="ECO:0007669"/>
    <property type="project" value="TreeGrafter"/>
</dbReference>
<name>A0A3N1NZ05_9GAMM</name>
<sequence>MPSQQYLEQLKTLSNRLVALQKPIRILDAIKWTPEIEQAFHASGGKALPKVGPEYYQRQALGFDPERLDRELLALDRDIKRQLGRGDALGKILKSTVEQYQLVVQLLRHRGRAEFGDYSRQLYGSASDRIRGDRKTLRTLGERLCDIFSLPAVEHLNRPYPRDIGAETAVAMLRQRMDRYFGPGQVKVSISDDIVSDAAAGGDTIKVNRRASFSELDIQVLEVHEGWVHIGTTLNGREQPWATWLSVGSPRITGIQEGMAVLMETLTFSSFPQRARRVSDRVVAVDLAEQGADFCEVYRYFLERGVSEHDSYRVTQRVFRGGQVSGDRGAVFTKDISYVKGFVENVNFIRSAIQSGVPEIIPMLFVGKVTLDDLPLLYERYLEGVISAPRHLPPMFRDLNGLYVWFGFSSSLSLMNIARVQQHFSKLFEQLPATAPLYPGSNNGKRDAELD</sequence>
<dbReference type="Proteomes" id="UP000273643">
    <property type="component" value="Unassembled WGS sequence"/>
</dbReference>
<evidence type="ECO:0000313" key="5">
    <source>
        <dbReference type="EMBL" id="ROQ19640.1"/>
    </source>
</evidence>
<reference evidence="5 6" key="1">
    <citation type="submission" date="2018-11" db="EMBL/GenBank/DDBJ databases">
        <title>Genomic Encyclopedia of Type Strains, Phase IV (KMG-IV): sequencing the most valuable type-strain genomes for metagenomic binning, comparative biology and taxonomic classification.</title>
        <authorList>
            <person name="Goeker M."/>
        </authorList>
    </citation>
    <scope>NUCLEOTIDE SEQUENCE [LARGE SCALE GENOMIC DNA]</scope>
    <source>
        <strain evidence="5 6">DSM 16974</strain>
    </source>
</reference>
<dbReference type="PANTHER" id="PTHR31817:SF0">
    <property type="entry name" value="CHROMOSOME UNDETERMINED SCAFFOLD_67, WHOLE GENOME SHOTGUN SEQUENCE"/>
    <property type="match status" value="1"/>
</dbReference>
<dbReference type="NCBIfam" id="TIGR02421">
    <property type="entry name" value="QEGLA"/>
    <property type="match status" value="1"/>
</dbReference>